<proteinExistence type="predicted"/>
<evidence type="ECO:0000313" key="12">
    <source>
        <dbReference type="EMBL" id="CAD7456346.1"/>
    </source>
</evidence>
<feature type="region of interest" description="Disordered" evidence="10">
    <location>
        <begin position="269"/>
        <end position="295"/>
    </location>
</feature>
<feature type="region of interest" description="Disordered" evidence="10">
    <location>
        <begin position="185"/>
        <end position="223"/>
    </location>
</feature>
<evidence type="ECO:0000256" key="3">
    <source>
        <dbReference type="ARBA" id="ARBA00022737"/>
    </source>
</evidence>
<sequence length="1227" mass="137301">MVGPQGGSRMKERQKTKLRGWALLMKPQPFYGLNVLESANHFPSNRIGLAVPDYVGSPYDKSIRKKRHETQHPGIEENHEVKLLLDRLEKTGISANKLSPALWKHISDCYSGADCSSAVSKGIVTQLVGLPAVKVFRLPIGGKIKRLKSNLCNVIEDSTPKSKFTHQDTGQSIIKTTKNIRKTKKRTKPCGDTSFGTAAQQSTLENVDNSSAPLDSNRDTLSNPDIEQSLQVRNNACTKIATAPPPDLEDFELECVLPKFVITKDNPVLTESKDSDQEVNNKSNHCPEGSTNPIQKSIVQCGDSTEHNEIISTKEEPIDIVEDIYETEFVSVSEDFNQKLTPELNVTAKTEKETEFVEVEEMFDGKSTTEPRDIPIVREESHFIIVDTASQDIKTESIWDSNSFELLEARSNDSNILDKAHTDVPPTVSVIGNDAERIIDYTDTNDNIESEPFDNCDQPTFSVSSSLWQKHIANTSPLRANLLDPVLEYEINQDIPTALKRSGAINLQPAVPQKTRKIAPKQIPTQQSIYTATNPNNSGLQEGVNTVVEGFSQPISQQPSIAAPQTKIQQDTIISFQQLEENKNLPVSLQDVSNTKYQPLHASISLVSASNVHPEMKPRAYSQNSLHTLNNIKQPSLDNLQSPVVPSVVSQASTMARSSWHVVQKDCNEMIAVGPPHTLGMQITNDTVNPSDDVTKASAHHLSFQKMGFSIANHASPKSCYYCCSESFAEYSFNHSFTDKKDALNAIKALFPTAVPVSFKNSKKVNSISQRSIATTTTQKPQNLDTNTNTATSQSSVETDVYRQEADDLFYNIYSSSNTISNSKSLKNVELENNPILENTTDDDNDNGWESCENNFEDENHHNSNVETCGQVDVQIGDSENFEKYILRSANKIICKLCEKSFEQNEEYKSHMKLHLKASHFFCRKCKIDVPIISFLNFHLNSCMKNLPPKDLVVLSSDDEPEPTPEANYKCKVCGEKFGFRINLKYHKETHVHKSEQHKQKLTCPNCPATFSLSSSLKTHMSEHRIGNTSELHEMKFTSSDGAASLVLGTDLSESLNCWLQVASQPLLDLQFKSTAPYDLMELTITNTENNLDKPVGASYRRCDQIDVNTIINTLTKVIQSNAKFGIADVLMIRVFHIKIMMGNDRYIDLLYDYVTYHFNFNTYETELIPALKEVGVIHVKVKKPGTRIGTRRGVVERERRSGISRSSRQILLRLLLETFPVRFDLN</sequence>
<dbReference type="Pfam" id="PF00096">
    <property type="entry name" value="zf-C2H2"/>
    <property type="match status" value="2"/>
</dbReference>
<evidence type="ECO:0000256" key="8">
    <source>
        <dbReference type="ARBA" id="ARBA00023242"/>
    </source>
</evidence>
<dbReference type="GO" id="GO:0008270">
    <property type="term" value="F:zinc ion binding"/>
    <property type="evidence" value="ECO:0007669"/>
    <property type="project" value="UniProtKB-KW"/>
</dbReference>
<feature type="domain" description="C2H2-type" evidence="11">
    <location>
        <begin position="969"/>
        <end position="998"/>
    </location>
</feature>
<feature type="domain" description="C2H2-type" evidence="11">
    <location>
        <begin position="893"/>
        <end position="915"/>
    </location>
</feature>
<feature type="domain" description="C2H2-type" evidence="11">
    <location>
        <begin position="1002"/>
        <end position="1024"/>
    </location>
</feature>
<keyword evidence="5" id="KW-0862">Zinc</keyword>
<evidence type="ECO:0000259" key="11">
    <source>
        <dbReference type="PROSITE" id="PS50157"/>
    </source>
</evidence>
<dbReference type="PROSITE" id="PS50157">
    <property type="entry name" value="ZINC_FINGER_C2H2_2"/>
    <property type="match status" value="3"/>
</dbReference>
<dbReference type="PANTHER" id="PTHR47772">
    <property type="entry name" value="ZINC FINGER PROTEIN 200"/>
    <property type="match status" value="1"/>
</dbReference>
<keyword evidence="2" id="KW-0479">Metal-binding</keyword>
<evidence type="ECO:0000256" key="2">
    <source>
        <dbReference type="ARBA" id="ARBA00022723"/>
    </source>
</evidence>
<dbReference type="PANTHER" id="PTHR47772:SF13">
    <property type="entry name" value="GASTRULA ZINC FINGER PROTEIN XLCGF49.1-LIKE-RELATED"/>
    <property type="match status" value="1"/>
</dbReference>
<keyword evidence="8" id="KW-0539">Nucleus</keyword>
<evidence type="ECO:0000256" key="5">
    <source>
        <dbReference type="ARBA" id="ARBA00022833"/>
    </source>
</evidence>
<keyword evidence="3" id="KW-0677">Repeat</keyword>
<dbReference type="Gene3D" id="3.30.160.60">
    <property type="entry name" value="Classic Zinc Finger"/>
    <property type="match status" value="2"/>
</dbReference>
<evidence type="ECO:0000256" key="7">
    <source>
        <dbReference type="ARBA" id="ARBA00023163"/>
    </source>
</evidence>
<evidence type="ECO:0000256" key="9">
    <source>
        <dbReference type="PROSITE-ProRule" id="PRU00042"/>
    </source>
</evidence>
<keyword evidence="4 9" id="KW-0863">Zinc-finger</keyword>
<dbReference type="InterPro" id="IPR013087">
    <property type="entry name" value="Znf_C2H2_type"/>
</dbReference>
<dbReference type="InterPro" id="IPR036236">
    <property type="entry name" value="Znf_C2H2_sf"/>
</dbReference>
<name>A0A7R9FML0_9NEOP</name>
<organism evidence="12">
    <name type="scientific">Timema tahoe</name>
    <dbReference type="NCBI Taxonomy" id="61484"/>
    <lineage>
        <taxon>Eukaryota</taxon>
        <taxon>Metazoa</taxon>
        <taxon>Ecdysozoa</taxon>
        <taxon>Arthropoda</taxon>
        <taxon>Hexapoda</taxon>
        <taxon>Insecta</taxon>
        <taxon>Pterygota</taxon>
        <taxon>Neoptera</taxon>
        <taxon>Polyneoptera</taxon>
        <taxon>Phasmatodea</taxon>
        <taxon>Timematodea</taxon>
        <taxon>Timematoidea</taxon>
        <taxon>Timematidae</taxon>
        <taxon>Timema</taxon>
    </lineage>
</organism>
<dbReference type="SUPFAM" id="SSF57667">
    <property type="entry name" value="beta-beta-alpha zinc fingers"/>
    <property type="match status" value="2"/>
</dbReference>
<dbReference type="PROSITE" id="PS00028">
    <property type="entry name" value="ZINC_FINGER_C2H2_1"/>
    <property type="match status" value="3"/>
</dbReference>
<evidence type="ECO:0000256" key="10">
    <source>
        <dbReference type="SAM" id="MobiDB-lite"/>
    </source>
</evidence>
<dbReference type="SMART" id="SM00355">
    <property type="entry name" value="ZnF_C2H2"/>
    <property type="match status" value="3"/>
</dbReference>
<comment type="subcellular location">
    <subcellularLocation>
        <location evidence="1">Nucleus</location>
    </subcellularLocation>
</comment>
<feature type="compositionally biased region" description="Polar residues" evidence="10">
    <location>
        <begin position="194"/>
        <end position="223"/>
    </location>
</feature>
<dbReference type="InterPro" id="IPR050636">
    <property type="entry name" value="C2H2-ZF_domain-containing"/>
</dbReference>
<feature type="region of interest" description="Disordered" evidence="10">
    <location>
        <begin position="772"/>
        <end position="798"/>
    </location>
</feature>
<evidence type="ECO:0000256" key="6">
    <source>
        <dbReference type="ARBA" id="ARBA00023015"/>
    </source>
</evidence>
<feature type="compositionally biased region" description="Polar residues" evidence="10">
    <location>
        <begin position="278"/>
        <end position="295"/>
    </location>
</feature>
<reference evidence="12" key="1">
    <citation type="submission" date="2020-11" db="EMBL/GenBank/DDBJ databases">
        <authorList>
            <person name="Tran Van P."/>
        </authorList>
    </citation>
    <scope>NUCLEOTIDE SEQUENCE</scope>
</reference>
<evidence type="ECO:0000256" key="4">
    <source>
        <dbReference type="ARBA" id="ARBA00022771"/>
    </source>
</evidence>
<accession>A0A7R9FML0</accession>
<dbReference type="AlphaFoldDB" id="A0A7R9FML0"/>
<gene>
    <name evidence="12" type="ORF">TTEB3V08_LOCUS4378</name>
</gene>
<dbReference type="GO" id="GO:0005634">
    <property type="term" value="C:nucleus"/>
    <property type="evidence" value="ECO:0007669"/>
    <property type="project" value="UniProtKB-SubCell"/>
</dbReference>
<dbReference type="EMBL" id="OE001244">
    <property type="protein sequence ID" value="CAD7456346.1"/>
    <property type="molecule type" value="Genomic_DNA"/>
</dbReference>
<evidence type="ECO:0000256" key="1">
    <source>
        <dbReference type="ARBA" id="ARBA00004123"/>
    </source>
</evidence>
<protein>
    <recommendedName>
        <fullName evidence="11">C2H2-type domain-containing protein</fullName>
    </recommendedName>
</protein>
<keyword evidence="6" id="KW-0805">Transcription regulation</keyword>
<keyword evidence="7" id="KW-0804">Transcription</keyword>